<dbReference type="PANTHER" id="PTHR21355:SF0">
    <property type="entry name" value="G-PROTEIN COUPLED RECEPTOR-ASSOCIATED PROTEIN LMBRD2"/>
    <property type="match status" value="1"/>
</dbReference>
<keyword evidence="3 6" id="KW-0812">Transmembrane</keyword>
<dbReference type="InterPro" id="IPR051584">
    <property type="entry name" value="GPCR-associated_LMBR1"/>
</dbReference>
<feature type="transmembrane region" description="Helical" evidence="6">
    <location>
        <begin position="150"/>
        <end position="174"/>
    </location>
</feature>
<evidence type="ECO:0000256" key="6">
    <source>
        <dbReference type="SAM" id="Phobius"/>
    </source>
</evidence>
<keyword evidence="8" id="KW-1185">Reference proteome</keyword>
<dbReference type="Proteomes" id="UP001071777">
    <property type="component" value="Unassembled WGS sequence"/>
</dbReference>
<feature type="transmembrane region" description="Helical" evidence="6">
    <location>
        <begin position="74"/>
        <end position="99"/>
    </location>
</feature>
<feature type="transmembrane region" description="Helical" evidence="6">
    <location>
        <begin position="551"/>
        <end position="569"/>
    </location>
</feature>
<gene>
    <name evidence="7" type="ORF">OJ252_1801</name>
</gene>
<dbReference type="PANTHER" id="PTHR21355">
    <property type="entry name" value="G-PROTEIN COUPLED RECEPTOR-ASSOCIATED PROTEIN LMBRD2"/>
    <property type="match status" value="1"/>
</dbReference>
<sequence>MLIIIFGIIGPTTLILIIWKFLFEIASSDIGAFTIVPCYLGALISISPIVILPLDITSSLLGYKNEQFFTVVKFFWKSAYFLLFILCWIIFPILLEYELSGDFDHNKRLRTSFERNKHNWITQIIAVSVLSILYITVFNSKNSKFSISSMFIAAAHFWGMAQVTLLWGYGLVAIPTKIKSSLKPMDNNGIVEKLNSYYTILHNLEDLMAINRHEIERFNDKLKYLYSISKEERKKCTIGKMIKVINESLSMYIRTHEYSGKMFSLKSIDYKDFDGDITMEDLIVYNRELKLLVAEERRIYYLWESTLSNSWILEDLLAQDELHSGIDGENNPLIFSSAIVLPMKTFNYNFKSNNCEFTISNKSNKSPKNIHIVNNNSSTKKVIAKSAHLTQQLRYFVLKKVATHLNNHLSHMFYIISSITSIGIIIAEATMYFPNINVSLYSHTIRVFLKIKSLNDNVKFILLYFVCQLLLIYVYVCTYWGLFHFKIPKKYGIYFNNHTDGTCIVFFSQFLCKLSTALCFHYLSILKIEETEFGKFYGKQIQHLNMFGKDFNVFFFPIVVVLVYAINIFDLQGRLIRNSGIYHVFFEYYIFDGDVVGANIETESTEYEQISNGKRISEVQKIKRAMESDKCKC</sequence>
<feature type="transmembrane region" description="Helical" evidence="6">
    <location>
        <begin position="461"/>
        <end position="482"/>
    </location>
</feature>
<evidence type="ECO:0000256" key="2">
    <source>
        <dbReference type="ARBA" id="ARBA00010487"/>
    </source>
</evidence>
<evidence type="ECO:0000256" key="5">
    <source>
        <dbReference type="ARBA" id="ARBA00023136"/>
    </source>
</evidence>
<proteinExistence type="inferred from homology"/>
<keyword evidence="5 6" id="KW-0472">Membrane</keyword>
<comment type="subcellular location">
    <subcellularLocation>
        <location evidence="1">Membrane</location>
        <topology evidence="1">Multi-pass membrane protein</topology>
    </subcellularLocation>
</comment>
<feature type="transmembrane region" description="Helical" evidence="6">
    <location>
        <begin position="6"/>
        <end position="23"/>
    </location>
</feature>
<dbReference type="InterPro" id="IPR006876">
    <property type="entry name" value="LMBR1-like_membr_prot"/>
</dbReference>
<evidence type="ECO:0000313" key="8">
    <source>
        <dbReference type="Proteomes" id="UP001071777"/>
    </source>
</evidence>
<reference evidence="7" key="1">
    <citation type="submission" date="2022-10" db="EMBL/GenBank/DDBJ databases">
        <title>Adaptive evolution leads to modifications in subtelomeric GC content in a zoonotic Cryptosporidium species.</title>
        <authorList>
            <person name="Li J."/>
            <person name="Feng Y."/>
            <person name="Xiao L."/>
        </authorList>
    </citation>
    <scope>NUCLEOTIDE SEQUENCE</scope>
    <source>
        <strain evidence="7">25894</strain>
    </source>
</reference>
<evidence type="ECO:0000256" key="3">
    <source>
        <dbReference type="ARBA" id="ARBA00022692"/>
    </source>
</evidence>
<keyword evidence="4 6" id="KW-1133">Transmembrane helix</keyword>
<feature type="transmembrane region" description="Helical" evidence="6">
    <location>
        <begin position="120"/>
        <end position="138"/>
    </location>
</feature>
<name>A0ABQ8P6Y8_9CRYT</name>
<comment type="caution">
    <text evidence="7">The sequence shown here is derived from an EMBL/GenBank/DDBJ whole genome shotgun (WGS) entry which is preliminary data.</text>
</comment>
<feature type="transmembrane region" description="Helical" evidence="6">
    <location>
        <begin position="503"/>
        <end position="523"/>
    </location>
</feature>
<evidence type="ECO:0000256" key="1">
    <source>
        <dbReference type="ARBA" id="ARBA00004141"/>
    </source>
</evidence>
<evidence type="ECO:0000313" key="7">
    <source>
        <dbReference type="EMBL" id="KAJ1610678.1"/>
    </source>
</evidence>
<feature type="transmembrane region" description="Helical" evidence="6">
    <location>
        <begin position="413"/>
        <end position="433"/>
    </location>
</feature>
<dbReference type="EMBL" id="JAPCXB010000068">
    <property type="protein sequence ID" value="KAJ1610678.1"/>
    <property type="molecule type" value="Genomic_DNA"/>
</dbReference>
<evidence type="ECO:0000256" key="4">
    <source>
        <dbReference type="ARBA" id="ARBA00022989"/>
    </source>
</evidence>
<dbReference type="Pfam" id="PF04791">
    <property type="entry name" value="LMBR1"/>
    <property type="match status" value="1"/>
</dbReference>
<feature type="transmembrane region" description="Helical" evidence="6">
    <location>
        <begin position="30"/>
        <end position="54"/>
    </location>
</feature>
<protein>
    <submittedName>
        <fullName evidence="7">Signal peptide-containing protein</fullName>
    </submittedName>
</protein>
<accession>A0ABQ8P6Y8</accession>
<comment type="similarity">
    <text evidence="2">Belongs to the LIMR family.</text>
</comment>
<organism evidence="7 8">
    <name type="scientific">Cryptosporidium canis</name>
    <dbReference type="NCBI Taxonomy" id="195482"/>
    <lineage>
        <taxon>Eukaryota</taxon>
        <taxon>Sar</taxon>
        <taxon>Alveolata</taxon>
        <taxon>Apicomplexa</taxon>
        <taxon>Conoidasida</taxon>
        <taxon>Coccidia</taxon>
        <taxon>Eucoccidiorida</taxon>
        <taxon>Eimeriorina</taxon>
        <taxon>Cryptosporidiidae</taxon>
        <taxon>Cryptosporidium</taxon>
    </lineage>
</organism>